<organism evidence="5 6">
    <name type="scientific">Hyalangium minutum</name>
    <dbReference type="NCBI Taxonomy" id="394096"/>
    <lineage>
        <taxon>Bacteria</taxon>
        <taxon>Pseudomonadati</taxon>
        <taxon>Myxococcota</taxon>
        <taxon>Myxococcia</taxon>
        <taxon>Myxococcales</taxon>
        <taxon>Cystobacterineae</taxon>
        <taxon>Archangiaceae</taxon>
        <taxon>Hyalangium</taxon>
    </lineage>
</organism>
<dbReference type="PANTHER" id="PTHR45138">
    <property type="entry name" value="REGULATORY COMPONENTS OF SENSORY TRANSDUCTION SYSTEM"/>
    <property type="match status" value="1"/>
</dbReference>
<dbReference type="SMART" id="SM00267">
    <property type="entry name" value="GGDEF"/>
    <property type="match status" value="1"/>
</dbReference>
<evidence type="ECO:0000256" key="1">
    <source>
        <dbReference type="ARBA" id="ARBA00012528"/>
    </source>
</evidence>
<dbReference type="GO" id="GO:0052621">
    <property type="term" value="F:diguanylate cyclase activity"/>
    <property type="evidence" value="ECO:0007669"/>
    <property type="project" value="UniProtKB-EC"/>
</dbReference>
<dbReference type="InterPro" id="IPR000253">
    <property type="entry name" value="FHA_dom"/>
</dbReference>
<reference evidence="5 6" key="1">
    <citation type="submission" date="2014-04" db="EMBL/GenBank/DDBJ databases">
        <title>Genome assembly of Hyalangium minutum DSM 14724.</title>
        <authorList>
            <person name="Sharma G."/>
            <person name="Subramanian S."/>
        </authorList>
    </citation>
    <scope>NUCLEOTIDE SEQUENCE [LARGE SCALE GENOMIC DNA]</scope>
    <source>
        <strain evidence="5 6">DSM 14724</strain>
    </source>
</reference>
<dbReference type="EMBL" id="JMCB01000003">
    <property type="protein sequence ID" value="KFE70631.1"/>
    <property type="molecule type" value="Genomic_DNA"/>
</dbReference>
<dbReference type="InterPro" id="IPR029787">
    <property type="entry name" value="Nucleotide_cyclase"/>
</dbReference>
<name>A0A085WSG8_9BACT</name>
<proteinExistence type="predicted"/>
<dbReference type="InterPro" id="IPR008984">
    <property type="entry name" value="SMAD_FHA_dom_sf"/>
</dbReference>
<dbReference type="PATRIC" id="fig|394096.3.peg.2149"/>
<evidence type="ECO:0000259" key="4">
    <source>
        <dbReference type="PROSITE" id="PS50887"/>
    </source>
</evidence>
<dbReference type="FunFam" id="3.30.70.270:FF:000001">
    <property type="entry name" value="Diguanylate cyclase domain protein"/>
    <property type="match status" value="1"/>
</dbReference>
<dbReference type="Gene3D" id="3.30.70.270">
    <property type="match status" value="1"/>
</dbReference>
<dbReference type="NCBIfam" id="TIGR00254">
    <property type="entry name" value="GGDEF"/>
    <property type="match status" value="1"/>
</dbReference>
<dbReference type="InterPro" id="IPR050469">
    <property type="entry name" value="Diguanylate_Cyclase"/>
</dbReference>
<evidence type="ECO:0000313" key="5">
    <source>
        <dbReference type="EMBL" id="KFE70631.1"/>
    </source>
</evidence>
<comment type="catalytic activity">
    <reaction evidence="2">
        <text>2 GTP = 3',3'-c-di-GMP + 2 diphosphate</text>
        <dbReference type="Rhea" id="RHEA:24898"/>
        <dbReference type="ChEBI" id="CHEBI:33019"/>
        <dbReference type="ChEBI" id="CHEBI:37565"/>
        <dbReference type="ChEBI" id="CHEBI:58805"/>
        <dbReference type="EC" id="2.7.7.65"/>
    </reaction>
</comment>
<feature type="domain" description="GGDEF" evidence="4">
    <location>
        <begin position="164"/>
        <end position="294"/>
    </location>
</feature>
<comment type="caution">
    <text evidence="5">The sequence shown here is derived from an EMBL/GenBank/DDBJ whole genome shotgun (WGS) entry which is preliminary data.</text>
</comment>
<dbReference type="RefSeq" id="WP_044185842.1">
    <property type="nucleotide sequence ID" value="NZ_JMCB01000003.1"/>
</dbReference>
<dbReference type="Proteomes" id="UP000028725">
    <property type="component" value="Unassembled WGS sequence"/>
</dbReference>
<dbReference type="EC" id="2.7.7.65" evidence="1"/>
<dbReference type="SUPFAM" id="SSF49879">
    <property type="entry name" value="SMAD/FHA domain"/>
    <property type="match status" value="1"/>
</dbReference>
<accession>A0A085WSG8</accession>
<dbReference type="PROSITE" id="PS50887">
    <property type="entry name" value="GGDEF"/>
    <property type="match status" value="1"/>
</dbReference>
<dbReference type="CDD" id="cd00060">
    <property type="entry name" value="FHA"/>
    <property type="match status" value="1"/>
</dbReference>
<dbReference type="Pfam" id="PF00990">
    <property type="entry name" value="GGDEF"/>
    <property type="match status" value="1"/>
</dbReference>
<dbReference type="STRING" id="394096.DB31_5673"/>
<evidence type="ECO:0000256" key="2">
    <source>
        <dbReference type="ARBA" id="ARBA00034247"/>
    </source>
</evidence>
<dbReference type="InterPro" id="IPR000160">
    <property type="entry name" value="GGDEF_dom"/>
</dbReference>
<gene>
    <name evidence="5" type="ORF">DB31_5673</name>
</gene>
<evidence type="ECO:0000259" key="3">
    <source>
        <dbReference type="PROSITE" id="PS50006"/>
    </source>
</evidence>
<dbReference type="AlphaFoldDB" id="A0A085WSG8"/>
<keyword evidence="6" id="KW-1185">Reference proteome</keyword>
<feature type="domain" description="FHA" evidence="3">
    <location>
        <begin position="44"/>
        <end position="93"/>
    </location>
</feature>
<protein>
    <recommendedName>
        <fullName evidence="1">diguanylate cyclase</fullName>
        <ecNumber evidence="1">2.7.7.65</ecNumber>
    </recommendedName>
</protein>
<dbReference type="PANTHER" id="PTHR45138:SF9">
    <property type="entry name" value="DIGUANYLATE CYCLASE DGCM-RELATED"/>
    <property type="match status" value="1"/>
</dbReference>
<dbReference type="InterPro" id="IPR043128">
    <property type="entry name" value="Rev_trsase/Diguanyl_cyclase"/>
</dbReference>
<sequence length="294" mass="33200">MAQNETVVTAISKISDRPLNLDAALVVIYGEDLGRKYDLKAAEVIIGRSSKADICVDQESVSRNHAQITNSKKGVRIRDMGSTNGTFVNDHAVEDGGEQELRNGDLVKIGRTIFKFIAGGNIEAAYHDEIYRMTTMDGLTQVHNRRYFDEQIDRELSRSRRYERVLSLVMMDIDHFKQINDQHGHLAGDYVLKQLASTVRTRIRREDVFARYGGEEFAVILPEIDLKSAKQFAEKVRQLVAKQHFSFDKQHIPVTLSLGVAVLKPDHREAGDLVRAADEKLYEAKTGGRNRVCV</sequence>
<dbReference type="SUPFAM" id="SSF55073">
    <property type="entry name" value="Nucleotide cyclase"/>
    <property type="match status" value="1"/>
</dbReference>
<dbReference type="CDD" id="cd01949">
    <property type="entry name" value="GGDEF"/>
    <property type="match status" value="1"/>
</dbReference>
<dbReference type="SMART" id="SM00240">
    <property type="entry name" value="FHA"/>
    <property type="match status" value="1"/>
</dbReference>
<evidence type="ECO:0000313" key="6">
    <source>
        <dbReference type="Proteomes" id="UP000028725"/>
    </source>
</evidence>
<dbReference type="PROSITE" id="PS50006">
    <property type="entry name" value="FHA_DOMAIN"/>
    <property type="match status" value="1"/>
</dbReference>
<dbReference type="OrthoDB" id="9783076at2"/>
<dbReference type="Gene3D" id="2.60.200.20">
    <property type="match status" value="1"/>
</dbReference>
<dbReference type="Pfam" id="PF00498">
    <property type="entry name" value="FHA"/>
    <property type="match status" value="1"/>
</dbReference>